<reference evidence="8 9" key="1">
    <citation type="submission" date="2013-12" db="EMBL/GenBank/DDBJ databases">
        <authorList>
            <person name="Cubeta M."/>
            <person name="Pakala S."/>
            <person name="Fedorova N."/>
            <person name="Thomas E."/>
            <person name="Dean R."/>
            <person name="Jabaji S."/>
            <person name="Neate S."/>
            <person name="Toda T."/>
            <person name="Tavantzis S."/>
            <person name="Vilgalys R."/>
            <person name="Bharathan N."/>
            <person name="Pakala S."/>
            <person name="Losada L.S."/>
            <person name="Zafar N."/>
            <person name="Nierman W."/>
        </authorList>
    </citation>
    <scope>NUCLEOTIDE SEQUENCE [LARGE SCALE GENOMIC DNA]</scope>
    <source>
        <strain evidence="8 9">123E</strain>
    </source>
</reference>
<sequence>MRWQRSRNKQKCPEYIFGDRDLSPLPEERNHTYTRDPPLSTEQKREFRRENKKRLDDAITYRVTLPPGYDLVAEQARSAGKNGRPTPEEPSRRGGITIDVDDSVNRFICDSTGYVAALVMPEYLGGTMLSSATYKSTVLGQSSCATFMRRECDNIRAKEKNTTKKALRSLRTQAVNFIKRKLAKMGKLDRSPESEQLLQNLKKARDPGPSADWAGTWIETCDGDRYQPINTFGTLHLVKAWQAIGHQFADSSLPSTDTMAQATINELCIRFQFMDGMAGVDYRINDLVEKAYPQFSELIREVHSNVEKNPLIYALKHIWHSDFLGRAVLFNKQSAQHLDVSGVHRGWDILVAMGDFEGGALYLKDMNVRIPFRPGTLIAFDGTAQRHEIGSFTGPQRISHVYFVHSSVFSEFDIPTNHLPDLHINDVAKQLFTPAHGRWNLVPKKRGWS</sequence>
<feature type="compositionally biased region" description="Basic and acidic residues" evidence="6">
    <location>
        <begin position="42"/>
        <end position="52"/>
    </location>
</feature>
<evidence type="ECO:0000256" key="6">
    <source>
        <dbReference type="SAM" id="MobiDB-lite"/>
    </source>
</evidence>
<keyword evidence="4" id="KW-0560">Oxidoreductase</keyword>
<dbReference type="Proteomes" id="UP000027456">
    <property type="component" value="Unassembled WGS sequence"/>
</dbReference>
<comment type="cofactor">
    <cofactor evidence="1">
        <name>Fe(2+)</name>
        <dbReference type="ChEBI" id="CHEBI:29033"/>
    </cofactor>
</comment>
<evidence type="ECO:0000256" key="5">
    <source>
        <dbReference type="ARBA" id="ARBA00023004"/>
    </source>
</evidence>
<dbReference type="GO" id="GO:0046872">
    <property type="term" value="F:metal ion binding"/>
    <property type="evidence" value="ECO:0007669"/>
    <property type="project" value="UniProtKB-KW"/>
</dbReference>
<dbReference type="Pfam" id="PF12851">
    <property type="entry name" value="Tet_JBP"/>
    <property type="match status" value="1"/>
</dbReference>
<keyword evidence="2" id="KW-0479">Metal-binding</keyword>
<dbReference type="InterPro" id="IPR024779">
    <property type="entry name" value="2OGFeDO_JBP1/TET_oxygenase_dom"/>
</dbReference>
<dbReference type="GO" id="GO:0051213">
    <property type="term" value="F:dioxygenase activity"/>
    <property type="evidence" value="ECO:0007669"/>
    <property type="project" value="UniProtKB-KW"/>
</dbReference>
<evidence type="ECO:0000256" key="2">
    <source>
        <dbReference type="ARBA" id="ARBA00022723"/>
    </source>
</evidence>
<feature type="region of interest" description="Disordered" evidence="6">
    <location>
        <begin position="1"/>
        <end position="52"/>
    </location>
</feature>
<keyword evidence="9" id="KW-1185">Reference proteome</keyword>
<name>A0A074S596_9AGAM</name>
<dbReference type="Gene3D" id="3.60.130.30">
    <property type="match status" value="1"/>
</dbReference>
<evidence type="ECO:0000313" key="8">
    <source>
        <dbReference type="EMBL" id="KEP45232.1"/>
    </source>
</evidence>
<evidence type="ECO:0000256" key="3">
    <source>
        <dbReference type="ARBA" id="ARBA00022964"/>
    </source>
</evidence>
<dbReference type="AlphaFoldDB" id="A0A074S596"/>
<proteinExistence type="predicted"/>
<dbReference type="OrthoDB" id="2948070at2759"/>
<evidence type="ECO:0000256" key="1">
    <source>
        <dbReference type="ARBA" id="ARBA00001954"/>
    </source>
</evidence>
<gene>
    <name evidence="8" type="ORF">V565_299370</name>
</gene>
<organism evidence="8 9">
    <name type="scientific">Rhizoctonia solani 123E</name>
    <dbReference type="NCBI Taxonomy" id="1423351"/>
    <lineage>
        <taxon>Eukaryota</taxon>
        <taxon>Fungi</taxon>
        <taxon>Dikarya</taxon>
        <taxon>Basidiomycota</taxon>
        <taxon>Agaricomycotina</taxon>
        <taxon>Agaricomycetes</taxon>
        <taxon>Cantharellales</taxon>
        <taxon>Ceratobasidiaceae</taxon>
        <taxon>Rhizoctonia</taxon>
    </lineage>
</organism>
<evidence type="ECO:0000256" key="4">
    <source>
        <dbReference type="ARBA" id="ARBA00023002"/>
    </source>
</evidence>
<feature type="compositionally biased region" description="Basic and acidic residues" evidence="6">
    <location>
        <begin position="17"/>
        <end position="34"/>
    </location>
</feature>
<evidence type="ECO:0000313" key="9">
    <source>
        <dbReference type="Proteomes" id="UP000027456"/>
    </source>
</evidence>
<comment type="caution">
    <text evidence="8">The sequence shown here is derived from an EMBL/GenBank/DDBJ whole genome shotgun (WGS) entry which is preliminary data.</text>
</comment>
<keyword evidence="5" id="KW-0408">Iron</keyword>
<dbReference type="HOGENOM" id="CLU_609952_0_0_1"/>
<protein>
    <submittedName>
        <fullName evidence="8">2OGFeDO family oxygenase domain protein</fullName>
    </submittedName>
</protein>
<feature type="domain" description="2OGFeDO JBP1/TET oxygenase" evidence="7">
    <location>
        <begin position="317"/>
        <end position="405"/>
    </location>
</feature>
<feature type="compositionally biased region" description="Basic residues" evidence="6">
    <location>
        <begin position="1"/>
        <end position="10"/>
    </location>
</feature>
<keyword evidence="3" id="KW-0223">Dioxygenase</keyword>
<accession>A0A074S596</accession>
<evidence type="ECO:0000259" key="7">
    <source>
        <dbReference type="Pfam" id="PF12851"/>
    </source>
</evidence>
<feature type="region of interest" description="Disordered" evidence="6">
    <location>
        <begin position="76"/>
        <end position="97"/>
    </location>
</feature>
<dbReference type="EMBL" id="AZST01002064">
    <property type="protein sequence ID" value="KEP45232.1"/>
    <property type="molecule type" value="Genomic_DNA"/>
</dbReference>